<dbReference type="InterPro" id="IPR016167">
    <property type="entry name" value="FAD-bd_PCMH_sub1"/>
</dbReference>
<feature type="domain" description="FAD-binding PCMH-type" evidence="17">
    <location>
        <begin position="31"/>
        <end position="196"/>
    </location>
</feature>
<comment type="subcellular location">
    <subcellularLocation>
        <location evidence="3 16">Cytoplasm</location>
    </subcellularLocation>
</comment>
<protein>
    <recommendedName>
        <fullName evidence="16">UDP-N-acetylenolpyruvoylglucosamine reductase</fullName>
        <ecNumber evidence="16">1.3.1.98</ecNumber>
    </recommendedName>
    <alternativeName>
        <fullName evidence="16">UDP-N-acetylmuramate dehydrogenase</fullName>
    </alternativeName>
</protein>
<comment type="cofactor">
    <cofactor evidence="1 16">
        <name>FAD</name>
        <dbReference type="ChEBI" id="CHEBI:57692"/>
    </cofactor>
</comment>
<dbReference type="InterPro" id="IPR003170">
    <property type="entry name" value="MurB"/>
</dbReference>
<dbReference type="GO" id="GO:0051301">
    <property type="term" value="P:cell division"/>
    <property type="evidence" value="ECO:0007669"/>
    <property type="project" value="UniProtKB-KW"/>
</dbReference>
<keyword evidence="14 16" id="KW-0961">Cell wall biogenesis/degradation</keyword>
<dbReference type="Gene3D" id="3.30.465.10">
    <property type="match status" value="1"/>
</dbReference>
<dbReference type="NCBIfam" id="TIGR00179">
    <property type="entry name" value="murB"/>
    <property type="match status" value="1"/>
</dbReference>
<evidence type="ECO:0000313" key="19">
    <source>
        <dbReference type="Proteomes" id="UP000824002"/>
    </source>
</evidence>
<dbReference type="Pfam" id="PF02873">
    <property type="entry name" value="MurB_C"/>
    <property type="match status" value="1"/>
</dbReference>
<evidence type="ECO:0000256" key="1">
    <source>
        <dbReference type="ARBA" id="ARBA00001974"/>
    </source>
</evidence>
<evidence type="ECO:0000256" key="11">
    <source>
        <dbReference type="ARBA" id="ARBA00022984"/>
    </source>
</evidence>
<dbReference type="NCBIfam" id="NF010480">
    <property type="entry name" value="PRK13905.1"/>
    <property type="match status" value="1"/>
</dbReference>
<evidence type="ECO:0000256" key="12">
    <source>
        <dbReference type="ARBA" id="ARBA00023002"/>
    </source>
</evidence>
<evidence type="ECO:0000256" key="5">
    <source>
        <dbReference type="ARBA" id="ARBA00022490"/>
    </source>
</evidence>
<dbReference type="EC" id="1.3.1.98" evidence="16"/>
<dbReference type="GO" id="GO:0009252">
    <property type="term" value="P:peptidoglycan biosynthetic process"/>
    <property type="evidence" value="ECO:0007669"/>
    <property type="project" value="UniProtKB-UniRule"/>
</dbReference>
<feature type="active site" description="Proton donor" evidence="16">
    <location>
        <position position="225"/>
    </location>
</feature>
<dbReference type="SUPFAM" id="SSF56194">
    <property type="entry name" value="Uridine diphospho-N-Acetylenolpyruvylglucosamine reductase, MurB, C-terminal domain"/>
    <property type="match status" value="1"/>
</dbReference>
<dbReference type="InterPro" id="IPR016166">
    <property type="entry name" value="FAD-bd_PCMH"/>
</dbReference>
<dbReference type="EMBL" id="DVJP01000076">
    <property type="protein sequence ID" value="HIS77397.1"/>
    <property type="molecule type" value="Genomic_DNA"/>
</dbReference>
<accession>A0A9D1FPM0</accession>
<dbReference type="InterPro" id="IPR006094">
    <property type="entry name" value="Oxid_FAD_bind_N"/>
</dbReference>
<dbReference type="PANTHER" id="PTHR21071:SF4">
    <property type="entry name" value="UDP-N-ACETYLENOLPYRUVOYLGLUCOSAMINE REDUCTASE"/>
    <property type="match status" value="1"/>
</dbReference>
<comment type="catalytic activity">
    <reaction evidence="15 16">
        <text>UDP-N-acetyl-alpha-D-muramate + NADP(+) = UDP-N-acetyl-3-O-(1-carboxyvinyl)-alpha-D-glucosamine + NADPH + H(+)</text>
        <dbReference type="Rhea" id="RHEA:12248"/>
        <dbReference type="ChEBI" id="CHEBI:15378"/>
        <dbReference type="ChEBI" id="CHEBI:57783"/>
        <dbReference type="ChEBI" id="CHEBI:58349"/>
        <dbReference type="ChEBI" id="CHEBI:68483"/>
        <dbReference type="ChEBI" id="CHEBI:70757"/>
        <dbReference type="EC" id="1.3.1.98"/>
    </reaction>
</comment>
<dbReference type="GO" id="GO:0005829">
    <property type="term" value="C:cytosol"/>
    <property type="evidence" value="ECO:0007669"/>
    <property type="project" value="TreeGrafter"/>
</dbReference>
<keyword evidence="13 16" id="KW-0131">Cell cycle</keyword>
<comment type="function">
    <text evidence="2 16">Cell wall formation.</text>
</comment>
<dbReference type="HAMAP" id="MF_00037">
    <property type="entry name" value="MurB"/>
    <property type="match status" value="1"/>
</dbReference>
<dbReference type="GO" id="GO:0008360">
    <property type="term" value="P:regulation of cell shape"/>
    <property type="evidence" value="ECO:0007669"/>
    <property type="project" value="UniProtKB-KW"/>
</dbReference>
<evidence type="ECO:0000259" key="17">
    <source>
        <dbReference type="PROSITE" id="PS51387"/>
    </source>
</evidence>
<evidence type="ECO:0000256" key="2">
    <source>
        <dbReference type="ARBA" id="ARBA00003921"/>
    </source>
</evidence>
<dbReference type="PANTHER" id="PTHR21071">
    <property type="entry name" value="UDP-N-ACETYLENOLPYRUVOYLGLUCOSAMINE REDUCTASE"/>
    <property type="match status" value="1"/>
</dbReference>
<reference evidence="18" key="1">
    <citation type="submission" date="2020-10" db="EMBL/GenBank/DDBJ databases">
        <authorList>
            <person name="Gilroy R."/>
        </authorList>
    </citation>
    <scope>NUCLEOTIDE SEQUENCE</scope>
    <source>
        <strain evidence="18">CHK199-13235</strain>
    </source>
</reference>
<keyword evidence="11 16" id="KW-0573">Peptidoglycan synthesis</keyword>
<dbReference type="Gene3D" id="3.30.43.10">
    <property type="entry name" value="Uridine Diphospho-n-acetylenolpyruvylglucosamine Reductase, domain 2"/>
    <property type="match status" value="1"/>
</dbReference>
<evidence type="ECO:0000256" key="16">
    <source>
        <dbReference type="HAMAP-Rule" id="MF_00037"/>
    </source>
</evidence>
<keyword evidence="12 16" id="KW-0560">Oxidoreductase</keyword>
<dbReference type="SUPFAM" id="SSF56176">
    <property type="entry name" value="FAD-binding/transporter-associated domain-like"/>
    <property type="match status" value="1"/>
</dbReference>
<dbReference type="Pfam" id="PF01565">
    <property type="entry name" value="FAD_binding_4"/>
    <property type="match status" value="1"/>
</dbReference>
<evidence type="ECO:0000256" key="6">
    <source>
        <dbReference type="ARBA" id="ARBA00022618"/>
    </source>
</evidence>
<evidence type="ECO:0000256" key="14">
    <source>
        <dbReference type="ARBA" id="ARBA00023316"/>
    </source>
</evidence>
<dbReference type="Gene3D" id="3.90.78.10">
    <property type="entry name" value="UDP-N-acetylenolpyruvoylglucosamine reductase, C-terminal domain"/>
    <property type="match status" value="1"/>
</dbReference>
<feature type="active site" evidence="16">
    <location>
        <position position="175"/>
    </location>
</feature>
<evidence type="ECO:0000256" key="13">
    <source>
        <dbReference type="ARBA" id="ARBA00023306"/>
    </source>
</evidence>
<dbReference type="AlphaFoldDB" id="A0A9D1FPM0"/>
<comment type="pathway">
    <text evidence="4 16">Cell wall biogenesis; peptidoglycan biosynthesis.</text>
</comment>
<reference evidence="18" key="2">
    <citation type="journal article" date="2021" name="PeerJ">
        <title>Extensive microbial diversity within the chicken gut microbiome revealed by metagenomics and culture.</title>
        <authorList>
            <person name="Gilroy R."/>
            <person name="Ravi A."/>
            <person name="Getino M."/>
            <person name="Pursley I."/>
            <person name="Horton D.L."/>
            <person name="Alikhan N.F."/>
            <person name="Baker D."/>
            <person name="Gharbi K."/>
            <person name="Hall N."/>
            <person name="Watson M."/>
            <person name="Adriaenssens E.M."/>
            <person name="Foster-Nyarko E."/>
            <person name="Jarju S."/>
            <person name="Secka A."/>
            <person name="Antonio M."/>
            <person name="Oren A."/>
            <person name="Chaudhuri R.R."/>
            <person name="La Ragione R."/>
            <person name="Hildebrand F."/>
            <person name="Pallen M.J."/>
        </authorList>
    </citation>
    <scope>NUCLEOTIDE SEQUENCE</scope>
    <source>
        <strain evidence="18">CHK199-13235</strain>
    </source>
</reference>
<gene>
    <name evidence="16 18" type="primary">murB</name>
    <name evidence="18" type="ORF">IAB51_11425</name>
</gene>
<keyword evidence="8 16" id="KW-0274">FAD</keyword>
<evidence type="ECO:0000256" key="3">
    <source>
        <dbReference type="ARBA" id="ARBA00004496"/>
    </source>
</evidence>
<sequence length="300" mass="32657">MENREDILRLCGQSGCQYRENEPLKHYTSFRIGGPAAVMLFPKSTEEVAKAIRLLHGQCRLFVMGKGSNLLAADQGFDGVILLLGQDFSRIAVEGETLICEAGATMAKACQAALENGLTGLEFSWGIPGSVGGGAYMNAGAYGGEYKDVVAWCEHVDENGTIGRFSGEELEYRYRRSVYSGKNYCITKVALKLQNGDPAAIQAKMDDLLGRRKAKQPLEYPSAGSTFKRPEGAYAAALIEQCGLKGFRIGDAMVSEKHSGFLINAGNATCREVLELAAHVQRVVKEQTGFTLEREVQLLR</sequence>
<proteinExistence type="inferred from homology"/>
<dbReference type="InterPro" id="IPR036318">
    <property type="entry name" value="FAD-bd_PCMH-like_sf"/>
</dbReference>
<evidence type="ECO:0000256" key="8">
    <source>
        <dbReference type="ARBA" id="ARBA00022827"/>
    </source>
</evidence>
<feature type="active site" evidence="16">
    <location>
        <position position="295"/>
    </location>
</feature>
<evidence type="ECO:0000256" key="7">
    <source>
        <dbReference type="ARBA" id="ARBA00022630"/>
    </source>
</evidence>
<evidence type="ECO:0000313" key="18">
    <source>
        <dbReference type="EMBL" id="HIS77397.1"/>
    </source>
</evidence>
<keyword evidence="6 16" id="KW-0132">Cell division</keyword>
<evidence type="ECO:0000256" key="15">
    <source>
        <dbReference type="ARBA" id="ARBA00048914"/>
    </source>
</evidence>
<keyword evidence="5 16" id="KW-0963">Cytoplasm</keyword>
<dbReference type="GO" id="GO:0008762">
    <property type="term" value="F:UDP-N-acetylmuramate dehydrogenase activity"/>
    <property type="evidence" value="ECO:0007669"/>
    <property type="project" value="UniProtKB-UniRule"/>
</dbReference>
<dbReference type="GO" id="GO:0071949">
    <property type="term" value="F:FAD binding"/>
    <property type="evidence" value="ECO:0007669"/>
    <property type="project" value="InterPro"/>
</dbReference>
<keyword evidence="7 16" id="KW-0285">Flavoprotein</keyword>
<dbReference type="InterPro" id="IPR011601">
    <property type="entry name" value="MurB_C"/>
</dbReference>
<keyword evidence="9 16" id="KW-0521">NADP</keyword>
<comment type="caution">
    <text evidence="18">The sequence shown here is derived from an EMBL/GenBank/DDBJ whole genome shotgun (WGS) entry which is preliminary data.</text>
</comment>
<evidence type="ECO:0000256" key="10">
    <source>
        <dbReference type="ARBA" id="ARBA00022960"/>
    </source>
</evidence>
<organism evidence="18 19">
    <name type="scientific">Candidatus Merdivicinus excrementipullorum</name>
    <dbReference type="NCBI Taxonomy" id="2840867"/>
    <lineage>
        <taxon>Bacteria</taxon>
        <taxon>Bacillati</taxon>
        <taxon>Bacillota</taxon>
        <taxon>Clostridia</taxon>
        <taxon>Eubacteriales</taxon>
        <taxon>Oscillospiraceae</taxon>
        <taxon>Oscillospiraceae incertae sedis</taxon>
        <taxon>Candidatus Merdivicinus</taxon>
    </lineage>
</organism>
<comment type="similarity">
    <text evidence="16">Belongs to the MurB family.</text>
</comment>
<keyword evidence="10 16" id="KW-0133">Cell shape</keyword>
<evidence type="ECO:0000256" key="9">
    <source>
        <dbReference type="ARBA" id="ARBA00022857"/>
    </source>
</evidence>
<dbReference type="GO" id="GO:0071555">
    <property type="term" value="P:cell wall organization"/>
    <property type="evidence" value="ECO:0007669"/>
    <property type="project" value="UniProtKB-KW"/>
</dbReference>
<dbReference type="Proteomes" id="UP000824002">
    <property type="component" value="Unassembled WGS sequence"/>
</dbReference>
<dbReference type="InterPro" id="IPR016169">
    <property type="entry name" value="FAD-bd_PCMH_sub2"/>
</dbReference>
<dbReference type="PROSITE" id="PS51387">
    <property type="entry name" value="FAD_PCMH"/>
    <property type="match status" value="1"/>
</dbReference>
<evidence type="ECO:0000256" key="4">
    <source>
        <dbReference type="ARBA" id="ARBA00004752"/>
    </source>
</evidence>
<dbReference type="InterPro" id="IPR036635">
    <property type="entry name" value="MurB_C_sf"/>
</dbReference>
<name>A0A9D1FPM0_9FIRM</name>